<dbReference type="PROSITE" id="PS50011">
    <property type="entry name" value="PROTEIN_KINASE_DOM"/>
    <property type="match status" value="1"/>
</dbReference>
<dbReference type="Proteomes" id="UP000186817">
    <property type="component" value="Unassembled WGS sequence"/>
</dbReference>
<evidence type="ECO:0000256" key="2">
    <source>
        <dbReference type="SAM" id="MobiDB-lite"/>
    </source>
</evidence>
<dbReference type="Pfam" id="PF00041">
    <property type="entry name" value="fn3"/>
    <property type="match status" value="1"/>
</dbReference>
<feature type="domain" description="Protein kinase" evidence="3">
    <location>
        <begin position="1600"/>
        <end position="1932"/>
    </location>
</feature>
<dbReference type="InterPro" id="IPR009091">
    <property type="entry name" value="RCC1/BLIP-II"/>
</dbReference>
<dbReference type="Pfam" id="PF00069">
    <property type="entry name" value="Pkinase"/>
    <property type="match status" value="1"/>
</dbReference>
<dbReference type="SUPFAM" id="SSF49265">
    <property type="entry name" value="Fibronectin type III"/>
    <property type="match status" value="2"/>
</dbReference>
<dbReference type="SMART" id="SM00060">
    <property type="entry name" value="FN3"/>
    <property type="match status" value="3"/>
</dbReference>
<evidence type="ECO:0000256" key="1">
    <source>
        <dbReference type="ARBA" id="ARBA00022737"/>
    </source>
</evidence>
<sequence>MSITVEVGLLSGRTATLRASLEEDVGSLTSRAQTALGIGRSRLVDSSGGVLDGCARIKNSRLQSGDTLTLHVGRVQVQATRHGFAAVRGDGSVVTWGDPRSGGDSSAVQHNLKNVQQIQASQRAFAAVLDHGSVVTWGNVGCGGDSTAVQHQLKNVQQIQASQSGFAAVLEDGSVVAWGYPRSGGDSSAVQHQLKDVEQIQASAGAFAAILGNGSVVTWGDPRSGGDSSAVQNQLKNVRQIQASTDGFAAILGDGSVVSWGRSDYFGDCGAELDQLKNAQQVQACAGGAFAAVLGNEGSVVSWGEPGSGGNSSAAKDHLKCVQQVQASTYAFAAVLCDGSVVTWGHGCFGGDSSAVQHRLKDVQQIQAAHGAFAAILGDGSVVTWGDSRSGGDTVAVQDQLKNVRQIQASSAAFAAILGDRSVVTWGDPRSGGDSSAVQHQLKHVQQIQASSKAFAAVLNDGSLVSVVTWGHPGSGGDSSAVWDLLKVEDSDELANLSRIGDQVEQGPQTKSKRRQSPRGSALALQWTPPSPSPSPLQFYELEYDDGYGPNWTSSLILPAAYTSYELTGPTGCLVPGGRYRVRLRVATLEGWSPWSPEAGFFACEPPGPPSGLESAWNAGGLRPYLTWIKPKMVIVSNAAEERISAVALARKTISVPQLGSIVGYVLWLQLPQEFDGNRSAALDLATSGPPGAPGAPELDNVSETGVYLFWAPPTLRELNCNGAFARQASEASAYELYWDAGSGSLPDQLLYSGSLPMAEIAALPLAAPSDLMLMDLPMVSCNFWYEIQVLNVALQTSFSLTSGLAEIDITELDPLELYDTCRPWGPTAPYIVNYDAATTEVTVGGWSSHPNATWQPFTHSFRVLAAPSADAEFFEVASVSVNARPVYFKLVAVDSSGTWSLGFDSATARLLCVARLSLLRSGRRDMTGIFGATVDLTLAGQTPETMALHSGWQLQLTRLDVSEVPETTIITDTSITSYTFPDLPPSTPISVEYAVISLAGTGDLYTQANTAAPKPVLQVDWSTNELVSLSWTWSPGIDNDEPMGCTADTSGFHVFADWRDGTNYFDPLQPTFGYIPVNTYVVPETPVAPQLVVLFTVVYSQTKSSNTSPEAGERLKLRLSARLLGEVGESPMSPFLTFDKLALPPLPPRLSIRSSTDTQVVVEWSLDRSKERGAYHTGYYFYVSVDGTTWPNEDTGYVATWQDEQTTEWPRGVLQDEAPVEPQDHVRSALHSHLTALFVAAVGATESVVWEEPADLHEAVLLGYKVYVDDGNSLDTKDIFYLAEVIDDPARRVFRQDHIVPSRAYKQRGRYKVTAITEVGEGDAAVESLVPSSTPRAAPVASVLDDCTIPWWTSKALCPYPQRYRLTVASVDVREDADITSPLFPFVTVTQGTILEVTEERLGADGRMYLSIPSYGGWLYDDTPLNPGSPLAERLPSLKAQWTWPDEEEKAIGGSPITAWRVYRSTDGIIWSDNFTAELSATARNVSIPCEVSEITVPFWLRVTAVNNVGEGPPSNAAALRCSLPPGLQPAPIQVGSDITSILLEFQPADLHNATYAHYTDGVHLEEKSVHVTGLRAWHTYTFKVQAITESGISPDPDWQVNMSTGNWDARRFLTIRDIRESSVKVQPHSGAEKKAELVGQQDAVQERELHRESSVSVERCRCGDRPVVFKRYLRSTMPTHRNLLEQQVYELNLYYKELKGISNVVQIHGHFFDPLHTMTFVFPDLGTNHYPKDTYGMISYMRQMLVALDALCRRQIVHCNIKGGSKPNAIFDSNGKLTLIDFESAVRRHELIDQGQHGTLRYRGNPYYVAPEVLVSQIGRSPYGQTRFGRRRDVFSAGIVFAELLLKVRHLFIYDDDEVWVSDEDIITAHEGLRDRLECNDPHRALLWYGDFMTDDDDFNELGADLVAKMLTWHRGHRPAPRELLNHELFRLRHLQE</sequence>
<dbReference type="InterPro" id="IPR036116">
    <property type="entry name" value="FN3_sf"/>
</dbReference>
<organism evidence="5 6">
    <name type="scientific">Symbiodinium microadriaticum</name>
    <name type="common">Dinoflagellate</name>
    <name type="synonym">Zooxanthella microadriatica</name>
    <dbReference type="NCBI Taxonomy" id="2951"/>
    <lineage>
        <taxon>Eukaryota</taxon>
        <taxon>Sar</taxon>
        <taxon>Alveolata</taxon>
        <taxon>Dinophyceae</taxon>
        <taxon>Suessiales</taxon>
        <taxon>Symbiodiniaceae</taxon>
        <taxon>Symbiodinium</taxon>
    </lineage>
</organism>
<dbReference type="GO" id="GO:0005524">
    <property type="term" value="F:ATP binding"/>
    <property type="evidence" value="ECO:0007669"/>
    <property type="project" value="InterPro"/>
</dbReference>
<dbReference type="SUPFAM" id="SSF56112">
    <property type="entry name" value="Protein kinase-like (PK-like)"/>
    <property type="match status" value="1"/>
</dbReference>
<evidence type="ECO:0000313" key="6">
    <source>
        <dbReference type="Proteomes" id="UP000186817"/>
    </source>
</evidence>
<accession>A0A1Q9DGC1</accession>
<name>A0A1Q9DGC1_SYMMI</name>
<evidence type="ECO:0000313" key="5">
    <source>
        <dbReference type="EMBL" id="OLP94231.1"/>
    </source>
</evidence>
<dbReference type="PANTHER" id="PTHR13817:SF73">
    <property type="entry name" value="FIBRONECTIN TYPE-III DOMAIN-CONTAINING PROTEIN"/>
    <property type="match status" value="1"/>
</dbReference>
<feature type="region of interest" description="Disordered" evidence="2">
    <location>
        <begin position="498"/>
        <end position="533"/>
    </location>
</feature>
<dbReference type="InterPro" id="IPR011009">
    <property type="entry name" value="Kinase-like_dom_sf"/>
</dbReference>
<dbReference type="InterPro" id="IPR003961">
    <property type="entry name" value="FN3_dom"/>
</dbReference>
<evidence type="ECO:0000259" key="3">
    <source>
        <dbReference type="PROSITE" id="PS50011"/>
    </source>
</evidence>
<dbReference type="InterPro" id="IPR050964">
    <property type="entry name" value="Striated_Muscle_Regulatory"/>
</dbReference>
<dbReference type="Gene3D" id="1.10.510.10">
    <property type="entry name" value="Transferase(Phosphotransferase) domain 1"/>
    <property type="match status" value="1"/>
</dbReference>
<dbReference type="CDD" id="cd00063">
    <property type="entry name" value="FN3"/>
    <property type="match status" value="2"/>
</dbReference>
<dbReference type="Gene3D" id="2.130.10.30">
    <property type="entry name" value="Regulator of chromosome condensation 1/beta-lactamase-inhibitor protein II"/>
    <property type="match status" value="2"/>
</dbReference>
<reference evidence="5 6" key="1">
    <citation type="submission" date="2016-02" db="EMBL/GenBank/DDBJ databases">
        <title>Genome analysis of coral dinoflagellate symbionts highlights evolutionary adaptations to a symbiotic lifestyle.</title>
        <authorList>
            <person name="Aranda M."/>
            <person name="Li Y."/>
            <person name="Liew Y.J."/>
            <person name="Baumgarten S."/>
            <person name="Simakov O."/>
            <person name="Wilson M."/>
            <person name="Piel J."/>
            <person name="Ashoor H."/>
            <person name="Bougouffa S."/>
            <person name="Bajic V.B."/>
            <person name="Ryu T."/>
            <person name="Ravasi T."/>
            <person name="Bayer T."/>
            <person name="Micklem G."/>
            <person name="Kim H."/>
            <person name="Bhak J."/>
            <person name="Lajeunesse T.C."/>
            <person name="Voolstra C.R."/>
        </authorList>
    </citation>
    <scope>NUCLEOTIDE SEQUENCE [LARGE SCALE GENOMIC DNA]</scope>
    <source>
        <strain evidence="5 6">CCMP2467</strain>
    </source>
</reference>
<dbReference type="EMBL" id="LSRX01000551">
    <property type="protein sequence ID" value="OLP94231.1"/>
    <property type="molecule type" value="Genomic_DNA"/>
</dbReference>
<protein>
    <submittedName>
        <fullName evidence="5">Mitogen-activated protein kinase kinase kinase 2</fullName>
    </submittedName>
</protein>
<dbReference type="SMART" id="SM00220">
    <property type="entry name" value="S_TKc"/>
    <property type="match status" value="1"/>
</dbReference>
<dbReference type="GO" id="GO:0004672">
    <property type="term" value="F:protein kinase activity"/>
    <property type="evidence" value="ECO:0007669"/>
    <property type="project" value="InterPro"/>
</dbReference>
<proteinExistence type="predicted"/>
<keyword evidence="6" id="KW-1185">Reference proteome</keyword>
<dbReference type="OrthoDB" id="444025at2759"/>
<keyword evidence="5" id="KW-0418">Kinase</keyword>
<keyword evidence="5" id="KW-0808">Transferase</keyword>
<keyword evidence="1" id="KW-0677">Repeat</keyword>
<dbReference type="SUPFAM" id="SSF50985">
    <property type="entry name" value="RCC1/BLIP-II"/>
    <property type="match status" value="2"/>
</dbReference>
<feature type="domain" description="Fibronectin type-III" evidence="4">
    <location>
        <begin position="1498"/>
        <end position="1609"/>
    </location>
</feature>
<gene>
    <name evidence="5" type="primary">Map3k2</name>
    <name evidence="5" type="ORF">AK812_SmicGene23756</name>
</gene>
<feature type="domain" description="Fibronectin type-III" evidence="4">
    <location>
        <begin position="507"/>
        <end position="607"/>
    </location>
</feature>
<dbReference type="InterPro" id="IPR013783">
    <property type="entry name" value="Ig-like_fold"/>
</dbReference>
<dbReference type="PANTHER" id="PTHR13817">
    <property type="entry name" value="TITIN"/>
    <property type="match status" value="1"/>
</dbReference>
<dbReference type="InterPro" id="IPR000719">
    <property type="entry name" value="Prot_kinase_dom"/>
</dbReference>
<comment type="caution">
    <text evidence="5">The sequence shown here is derived from an EMBL/GenBank/DDBJ whole genome shotgun (WGS) entry which is preliminary data.</text>
</comment>
<evidence type="ECO:0000259" key="4">
    <source>
        <dbReference type="PROSITE" id="PS50853"/>
    </source>
</evidence>
<dbReference type="Gene3D" id="2.60.40.10">
    <property type="entry name" value="Immunoglobulins"/>
    <property type="match status" value="2"/>
</dbReference>
<dbReference type="PROSITE" id="PS50853">
    <property type="entry name" value="FN3"/>
    <property type="match status" value="2"/>
</dbReference>